<protein>
    <submittedName>
        <fullName evidence="3">DUF262 domain-containing protein</fullName>
    </submittedName>
</protein>
<evidence type="ECO:0000313" key="4">
    <source>
        <dbReference type="Proteomes" id="UP000292583"/>
    </source>
</evidence>
<dbReference type="InterPro" id="IPR011089">
    <property type="entry name" value="GmrSD_C"/>
</dbReference>
<dbReference type="OrthoDB" id="9798761at2"/>
<sequence length="575" mass="70120">MEARENSFDFIRNENKVIIPFFQRAYVWEEKHWEQLLFDLKNSFIEKKEHFLGSIILKRHQGTENYSLIIDGQQRLTTFSILIKVLYDYLENSKKQHFKDYLFEKYTDDKPKINHSRLDKEKYEKVLKDEKNDSKAEKGIFGCFNYFKKEIENLKQEIDIFEFIKFIIDSKLWVIVCLNANEDEQKIFDSINSTGERLSATDIVKNALFDRFIKISDENKASENYKKYWQDIFEKDEKIQNFWMKEIETGRLKRTQSEILLQAFAIIKNIFDVNKHNLSMLSSLYKEYIKNFEEDKIIELLKDLAQYATLYKEFPELHKETIFYYEEYEKRFFHLISFYGFNSSILPLVLFLKYKLKNEDKIYKECLYLLEILIMCNFNTKDYNKFFVRIINKLKNIDFNQYFKKLQNEIYKEYFSEISTKELEKWLNYIENKDAKFILFWIELFREYKNKDYKDKTGLQFVYTLEHLCPQKWKDHWNDVIKNEDEANELIYQIGNMTLLKGKLNTSIKNNSWQIKLNGNKKVKNYINKNADLLINKELITKKVWNKEEIKNRTQELIKDFFEIWNIDIFTKEFK</sequence>
<organism evidence="3 4">
    <name type="scientific">Campylobacter novaezeelandiae</name>
    <dbReference type="NCBI Taxonomy" id="2267891"/>
    <lineage>
        <taxon>Bacteria</taxon>
        <taxon>Pseudomonadati</taxon>
        <taxon>Campylobacterota</taxon>
        <taxon>Epsilonproteobacteria</taxon>
        <taxon>Campylobacterales</taxon>
        <taxon>Campylobacteraceae</taxon>
        <taxon>Campylobacter</taxon>
    </lineage>
</organism>
<dbReference type="Pfam" id="PF03235">
    <property type="entry name" value="GmrSD_N"/>
    <property type="match status" value="1"/>
</dbReference>
<dbReference type="EMBL" id="QPGR01000002">
    <property type="protein sequence ID" value="TBR82073.1"/>
    <property type="molecule type" value="Genomic_DNA"/>
</dbReference>
<evidence type="ECO:0000259" key="2">
    <source>
        <dbReference type="Pfam" id="PF07510"/>
    </source>
</evidence>
<dbReference type="PANTHER" id="PTHR35149">
    <property type="entry name" value="SLL5132 PROTEIN"/>
    <property type="match status" value="1"/>
</dbReference>
<gene>
    <name evidence="3" type="ORF">DU473_02005</name>
</gene>
<evidence type="ECO:0000313" key="3">
    <source>
        <dbReference type="EMBL" id="TBR82073.1"/>
    </source>
</evidence>
<dbReference type="Pfam" id="PF07510">
    <property type="entry name" value="GmrSD_C"/>
    <property type="match status" value="1"/>
</dbReference>
<feature type="domain" description="GmrSD restriction endonucleases C-terminal" evidence="2">
    <location>
        <begin position="428"/>
        <end position="559"/>
    </location>
</feature>
<reference evidence="3 4" key="1">
    <citation type="submission" date="2018-07" db="EMBL/GenBank/DDBJ databases">
        <title>Campylobacter zealandensis sp. nov., isolated from birds and water in New Zealand.</title>
        <authorList>
            <person name="Wilkinson D.A."/>
            <person name="Biggs P.J."/>
            <person name="French N.P."/>
            <person name="Midwinter A.C."/>
        </authorList>
    </citation>
    <scope>NUCLEOTIDE SEQUENCE [LARGE SCALE GENOMIC DNA]</scope>
    <source>
        <strain evidence="3 4">B423b</strain>
    </source>
</reference>
<accession>A0A4Q9JVJ7</accession>
<evidence type="ECO:0000259" key="1">
    <source>
        <dbReference type="Pfam" id="PF03235"/>
    </source>
</evidence>
<feature type="domain" description="GmrSD restriction endonucleases N-terminal" evidence="1">
    <location>
        <begin position="10"/>
        <end position="209"/>
    </location>
</feature>
<dbReference type="InterPro" id="IPR004919">
    <property type="entry name" value="GmrSD_N"/>
</dbReference>
<dbReference type="PANTHER" id="PTHR35149:SF1">
    <property type="entry name" value="DUF5655 DOMAIN-CONTAINING PROTEIN"/>
    <property type="match status" value="1"/>
</dbReference>
<proteinExistence type="predicted"/>
<comment type="caution">
    <text evidence="3">The sequence shown here is derived from an EMBL/GenBank/DDBJ whole genome shotgun (WGS) entry which is preliminary data.</text>
</comment>
<dbReference type="AlphaFoldDB" id="A0A4Q9JVJ7"/>
<dbReference type="RefSeq" id="WP_131163225.1">
    <property type="nucleotide sequence ID" value="NZ_QPGQ01000009.1"/>
</dbReference>
<keyword evidence="4" id="KW-1185">Reference proteome</keyword>
<name>A0A4Q9JVJ7_9BACT</name>
<dbReference type="Proteomes" id="UP000292583">
    <property type="component" value="Unassembled WGS sequence"/>
</dbReference>